<sequence>MNKPTQDSGIPVLTEVIVTPPRVAPQPASIPVQAPASTATPLPAFLTARAIETTVEDLADIPVLQVEIEAPLTPIEHAPITGWLDEEWTRMEQKISERVLTQLLERLDTVLEERLHEVLSASLQRAVEEIKAGLYQTLGEAVSDAVAQEIDNIQFSKK</sequence>
<proteinExistence type="predicted"/>
<accession>A0A4R6G569</accession>
<reference evidence="1 2" key="1">
    <citation type="submission" date="2019-03" db="EMBL/GenBank/DDBJ databases">
        <title>Genomic Encyclopedia of Type Strains, Phase IV (KMG-IV): sequencing the most valuable type-strain genomes for metagenomic binning, comparative biology and taxonomic classification.</title>
        <authorList>
            <person name="Goeker M."/>
        </authorList>
    </citation>
    <scope>NUCLEOTIDE SEQUENCE [LARGE SCALE GENOMIC DNA]</scope>
    <source>
        <strain evidence="1 2">DSM 18555</strain>
    </source>
</reference>
<name>A0A4R6G569_9BURK</name>
<evidence type="ECO:0008006" key="3">
    <source>
        <dbReference type="Google" id="ProtNLM"/>
    </source>
</evidence>
<dbReference type="AlphaFoldDB" id="A0A4R6G569"/>
<comment type="caution">
    <text evidence="1">The sequence shown here is derived from an EMBL/GenBank/DDBJ whole genome shotgun (WGS) entry which is preliminary data.</text>
</comment>
<dbReference type="OrthoDB" id="8779130at2"/>
<organism evidence="1 2">
    <name type="scientific">Herminiimonas fonticola</name>
    <dbReference type="NCBI Taxonomy" id="303380"/>
    <lineage>
        <taxon>Bacteria</taxon>
        <taxon>Pseudomonadati</taxon>
        <taxon>Pseudomonadota</taxon>
        <taxon>Betaproteobacteria</taxon>
        <taxon>Burkholderiales</taxon>
        <taxon>Oxalobacteraceae</taxon>
        <taxon>Herminiimonas</taxon>
    </lineage>
</organism>
<dbReference type="EMBL" id="SNWF01000005">
    <property type="protein sequence ID" value="TDN89586.1"/>
    <property type="molecule type" value="Genomic_DNA"/>
</dbReference>
<dbReference type="RefSeq" id="WP_112993039.1">
    <property type="nucleotide sequence ID" value="NZ_PTLZ01000005.1"/>
</dbReference>
<dbReference type="Proteomes" id="UP000294737">
    <property type="component" value="Unassembled WGS sequence"/>
</dbReference>
<evidence type="ECO:0000313" key="1">
    <source>
        <dbReference type="EMBL" id="TDN89586.1"/>
    </source>
</evidence>
<keyword evidence="2" id="KW-1185">Reference proteome</keyword>
<protein>
    <recommendedName>
        <fullName evidence="3">DUF2486 family protein</fullName>
    </recommendedName>
</protein>
<evidence type="ECO:0000313" key="2">
    <source>
        <dbReference type="Proteomes" id="UP000294737"/>
    </source>
</evidence>
<gene>
    <name evidence="1" type="ORF">EV677_1645</name>
</gene>